<evidence type="ECO:0000313" key="5">
    <source>
        <dbReference type="EMBL" id="KIO28103.1"/>
    </source>
</evidence>
<sequence>CIPGTRVHILEQIDHWVRGSAASERILWVCGMAGTGKSTIASTVAHAWRFRASCAIFHFRRGQDALETPLVCALARQLGTSLVPEVRNAVLDSVRENEDIANQRLSEQFKTLLVASLRKLEGHPYPILIIVDALDECRNAKDVVDFVRLIHQHSSSFPSNVRFLLTCRPEAVLHRARGSDGWTVVDLDSASNVSNDLALFIHRACAKIRDDHCLPESWPSAGDLARLVDMSQGLFQWARTAITYISDGSPVIRLRSLLQRQSMWSGLDDLYHQILSKAMDNARKEPQKQELLRSVMGTLVAAPHPVSLEIVANLYGDSEIFEGMEQENIIEFILKDILVDLYSLLHIPTSAAEPMRFMHTSIRDLLISEERCQDRAYHIDAIHYHQQLAYLSLSVMLRLLKENICNLSDLSQAVSEITDVAERTVPKVLRYSCQAWSIHLTEGLRWPELDKHAPKGQLAAFELFSKERILGWIEVMSVIGATSEAIRMAKHVHRWLLSSPSEISESLSLVNLWNDVHRFIAAFLEPISFGPLHIYASALPHCPLKTELWRLYSLDAKVRILGGRQMSTWPSNLWTRSPDGSPHNVAFSADGTLVITGSSDCKVQSWDTETGSQVGEPPSGCWGSVRSVGWSPDGRVVAFTSSDNTIRLWDPQTGRQLGEPLTGHTQAVLSVCFSPDGGLLASGSWECTIRLWDARTGRQLGEPLTGHSDWVWSVCFSPDGGLLASVSLDDTIRLWDPQTGRQLGEPLTGHTEGVRSVCFSPDGRLLASGSDDSTIRLWDTQTRRQLGEPLTGHTYGVQSLCFSPDGRLLASGSGDSTIRLWDTQTRRQLGEPLTGHTYDVQSLCFSPDGRLLASGSYDGTVRLWDTQTRRQWDEPPTGHSDDVLSISFSPDGRVLASASFDGTIGLWDTQTGRQLGEPLPDCSGDIRDIYFSPDGRILASGSEDCTIRLWDARTGRQLGEPLTGHSDEVSSVCFSPDGRVLASGSYDSTIRLWDPRTGRQLGEPLTDDSEDVYHLCFSPDSRLLASASEDGTTRLWN</sequence>
<dbReference type="HOGENOM" id="CLU_000288_6_3_1"/>
<dbReference type="InterPro" id="IPR001680">
    <property type="entry name" value="WD40_rpt"/>
</dbReference>
<keyword evidence="6" id="KW-1185">Reference proteome</keyword>
<dbReference type="SUPFAM" id="SSF52540">
    <property type="entry name" value="P-loop containing nucleoside triphosphate hydrolases"/>
    <property type="match status" value="1"/>
</dbReference>
<evidence type="ECO:0000256" key="3">
    <source>
        <dbReference type="PROSITE-ProRule" id="PRU00221"/>
    </source>
</evidence>
<feature type="repeat" description="WD" evidence="3">
    <location>
        <begin position="790"/>
        <end position="831"/>
    </location>
</feature>
<dbReference type="SMART" id="SM00320">
    <property type="entry name" value="WD40"/>
    <property type="match status" value="11"/>
</dbReference>
<dbReference type="InterPro" id="IPR036322">
    <property type="entry name" value="WD40_repeat_dom_sf"/>
</dbReference>
<dbReference type="AlphaFoldDB" id="A0A0C3L2Y0"/>
<feature type="repeat" description="WD" evidence="3">
    <location>
        <begin position="833"/>
        <end position="874"/>
    </location>
</feature>
<dbReference type="CDD" id="cd00200">
    <property type="entry name" value="WD40"/>
    <property type="match status" value="2"/>
</dbReference>
<reference evidence="6" key="2">
    <citation type="submission" date="2015-01" db="EMBL/GenBank/DDBJ databases">
        <title>Evolutionary Origins and Diversification of the Mycorrhizal Mutualists.</title>
        <authorList>
            <consortium name="DOE Joint Genome Institute"/>
            <consortium name="Mycorrhizal Genomics Consortium"/>
            <person name="Kohler A."/>
            <person name="Kuo A."/>
            <person name="Nagy L.G."/>
            <person name="Floudas D."/>
            <person name="Copeland A."/>
            <person name="Barry K.W."/>
            <person name="Cichocki N."/>
            <person name="Veneault-Fourrey C."/>
            <person name="LaButti K."/>
            <person name="Lindquist E.A."/>
            <person name="Lipzen A."/>
            <person name="Lundell T."/>
            <person name="Morin E."/>
            <person name="Murat C."/>
            <person name="Riley R."/>
            <person name="Ohm R."/>
            <person name="Sun H."/>
            <person name="Tunlid A."/>
            <person name="Henrissat B."/>
            <person name="Grigoriev I.V."/>
            <person name="Hibbett D.S."/>
            <person name="Martin F."/>
        </authorList>
    </citation>
    <scope>NUCLEOTIDE SEQUENCE [LARGE SCALE GENOMIC DNA]</scope>
    <source>
        <strain evidence="6">MUT 4182</strain>
    </source>
</reference>
<organism evidence="5 6">
    <name type="scientific">Tulasnella calospora MUT 4182</name>
    <dbReference type="NCBI Taxonomy" id="1051891"/>
    <lineage>
        <taxon>Eukaryota</taxon>
        <taxon>Fungi</taxon>
        <taxon>Dikarya</taxon>
        <taxon>Basidiomycota</taxon>
        <taxon>Agaricomycotina</taxon>
        <taxon>Agaricomycetes</taxon>
        <taxon>Cantharellales</taxon>
        <taxon>Tulasnellaceae</taxon>
        <taxon>Tulasnella</taxon>
    </lineage>
</organism>
<proteinExistence type="predicted"/>
<dbReference type="Pfam" id="PF24883">
    <property type="entry name" value="NPHP3_N"/>
    <property type="match status" value="1"/>
</dbReference>
<feature type="repeat" description="WD" evidence="3">
    <location>
        <begin position="919"/>
        <end position="960"/>
    </location>
</feature>
<feature type="repeat" description="WD" evidence="3">
    <location>
        <begin position="585"/>
        <end position="616"/>
    </location>
</feature>
<dbReference type="PRINTS" id="PR00320">
    <property type="entry name" value="GPROTEINBRPT"/>
</dbReference>
<feature type="repeat" description="WD" evidence="3">
    <location>
        <begin position="747"/>
        <end position="788"/>
    </location>
</feature>
<dbReference type="SUPFAM" id="SSF50978">
    <property type="entry name" value="WD40 repeat-like"/>
    <property type="match status" value="1"/>
</dbReference>
<name>A0A0C3L2Y0_9AGAM</name>
<dbReference type="InterPro" id="IPR056884">
    <property type="entry name" value="NPHP3-like_N"/>
</dbReference>
<dbReference type="PANTHER" id="PTHR19848:SF8">
    <property type="entry name" value="F-BOX AND WD REPEAT DOMAIN CONTAINING 7"/>
    <property type="match status" value="1"/>
</dbReference>
<evidence type="ECO:0000313" key="6">
    <source>
        <dbReference type="Proteomes" id="UP000054248"/>
    </source>
</evidence>
<feature type="domain" description="NACHT" evidence="4">
    <location>
        <begin position="25"/>
        <end position="173"/>
    </location>
</feature>
<dbReference type="STRING" id="1051891.A0A0C3L2Y0"/>
<evidence type="ECO:0000256" key="2">
    <source>
        <dbReference type="ARBA" id="ARBA00022737"/>
    </source>
</evidence>
<feature type="repeat" description="WD" evidence="3">
    <location>
        <begin position="704"/>
        <end position="745"/>
    </location>
</feature>
<feature type="repeat" description="WD" evidence="3">
    <location>
        <begin position="1005"/>
        <end position="1037"/>
    </location>
</feature>
<feature type="non-terminal residue" evidence="5">
    <location>
        <position position="1"/>
    </location>
</feature>
<dbReference type="SUPFAM" id="SSF50998">
    <property type="entry name" value="Quinoprotein alcohol dehydrogenase-like"/>
    <property type="match status" value="1"/>
</dbReference>
<feature type="repeat" description="WD" evidence="3">
    <location>
        <begin position="876"/>
        <end position="917"/>
    </location>
</feature>
<protein>
    <recommendedName>
        <fullName evidence="4">NACHT domain-containing protein</fullName>
    </recommendedName>
</protein>
<dbReference type="InterPro" id="IPR015943">
    <property type="entry name" value="WD40/YVTN_repeat-like_dom_sf"/>
</dbReference>
<feature type="non-terminal residue" evidence="5">
    <location>
        <position position="1037"/>
    </location>
</feature>
<keyword evidence="2" id="KW-0677">Repeat</keyword>
<dbReference type="EMBL" id="KN822999">
    <property type="protein sequence ID" value="KIO28103.1"/>
    <property type="molecule type" value="Genomic_DNA"/>
</dbReference>
<dbReference type="InterPro" id="IPR007111">
    <property type="entry name" value="NACHT_NTPase"/>
</dbReference>
<dbReference type="PROSITE" id="PS00678">
    <property type="entry name" value="WD_REPEATS_1"/>
    <property type="match status" value="6"/>
</dbReference>
<dbReference type="InterPro" id="IPR027417">
    <property type="entry name" value="P-loop_NTPase"/>
</dbReference>
<dbReference type="InterPro" id="IPR011047">
    <property type="entry name" value="Quinoprotein_ADH-like_sf"/>
</dbReference>
<dbReference type="PANTHER" id="PTHR19848">
    <property type="entry name" value="WD40 REPEAT PROTEIN"/>
    <property type="match status" value="1"/>
</dbReference>
<dbReference type="InterPro" id="IPR019775">
    <property type="entry name" value="WD40_repeat_CS"/>
</dbReference>
<accession>A0A0C3L2Y0</accession>
<dbReference type="Gene3D" id="2.130.10.10">
    <property type="entry name" value="YVTN repeat-like/Quinoprotein amine dehydrogenase"/>
    <property type="match status" value="5"/>
</dbReference>
<feature type="repeat" description="WD" evidence="3">
    <location>
        <begin position="625"/>
        <end position="659"/>
    </location>
</feature>
<dbReference type="InterPro" id="IPR020472">
    <property type="entry name" value="WD40_PAC1"/>
</dbReference>
<dbReference type="Gene3D" id="3.40.50.300">
    <property type="entry name" value="P-loop containing nucleotide triphosphate hydrolases"/>
    <property type="match status" value="1"/>
</dbReference>
<evidence type="ECO:0000256" key="1">
    <source>
        <dbReference type="ARBA" id="ARBA00022574"/>
    </source>
</evidence>
<dbReference type="OrthoDB" id="3027122at2759"/>
<dbReference type="Proteomes" id="UP000054248">
    <property type="component" value="Unassembled WGS sequence"/>
</dbReference>
<gene>
    <name evidence="5" type="ORF">M407DRAFT_51258</name>
</gene>
<keyword evidence="1 3" id="KW-0853">WD repeat</keyword>
<dbReference type="PROSITE" id="PS50837">
    <property type="entry name" value="NACHT"/>
    <property type="match status" value="1"/>
</dbReference>
<evidence type="ECO:0000259" key="4">
    <source>
        <dbReference type="PROSITE" id="PS50837"/>
    </source>
</evidence>
<reference evidence="5 6" key="1">
    <citation type="submission" date="2014-04" db="EMBL/GenBank/DDBJ databases">
        <authorList>
            <consortium name="DOE Joint Genome Institute"/>
            <person name="Kuo A."/>
            <person name="Girlanda M."/>
            <person name="Perotto S."/>
            <person name="Kohler A."/>
            <person name="Nagy L.G."/>
            <person name="Floudas D."/>
            <person name="Copeland A."/>
            <person name="Barry K.W."/>
            <person name="Cichocki N."/>
            <person name="Veneault-Fourrey C."/>
            <person name="LaButti K."/>
            <person name="Lindquist E.A."/>
            <person name="Lipzen A."/>
            <person name="Lundell T."/>
            <person name="Morin E."/>
            <person name="Murat C."/>
            <person name="Sun H."/>
            <person name="Tunlid A."/>
            <person name="Henrissat B."/>
            <person name="Grigoriev I.V."/>
            <person name="Hibbett D.S."/>
            <person name="Martin F."/>
            <person name="Nordberg H.P."/>
            <person name="Cantor M.N."/>
            <person name="Hua S.X."/>
        </authorList>
    </citation>
    <scope>NUCLEOTIDE SEQUENCE [LARGE SCALE GENOMIC DNA]</scope>
    <source>
        <strain evidence="5 6">MUT 4182</strain>
    </source>
</reference>
<feature type="repeat" description="WD" evidence="3">
    <location>
        <begin position="661"/>
        <end position="702"/>
    </location>
</feature>
<feature type="repeat" description="WD" evidence="3">
    <location>
        <begin position="962"/>
        <end position="1003"/>
    </location>
</feature>
<dbReference type="PROSITE" id="PS50082">
    <property type="entry name" value="WD_REPEATS_2"/>
    <property type="match status" value="11"/>
</dbReference>
<dbReference type="Pfam" id="PF00400">
    <property type="entry name" value="WD40"/>
    <property type="match status" value="11"/>
</dbReference>
<dbReference type="PROSITE" id="PS50294">
    <property type="entry name" value="WD_REPEATS_REGION"/>
    <property type="match status" value="10"/>
</dbReference>